<gene>
    <name evidence="1" type="ORF">CDAR_296901</name>
</gene>
<organism evidence="1 2">
    <name type="scientific">Caerostris darwini</name>
    <dbReference type="NCBI Taxonomy" id="1538125"/>
    <lineage>
        <taxon>Eukaryota</taxon>
        <taxon>Metazoa</taxon>
        <taxon>Ecdysozoa</taxon>
        <taxon>Arthropoda</taxon>
        <taxon>Chelicerata</taxon>
        <taxon>Arachnida</taxon>
        <taxon>Araneae</taxon>
        <taxon>Araneomorphae</taxon>
        <taxon>Entelegynae</taxon>
        <taxon>Araneoidea</taxon>
        <taxon>Araneidae</taxon>
        <taxon>Caerostris</taxon>
    </lineage>
</organism>
<evidence type="ECO:0000313" key="2">
    <source>
        <dbReference type="Proteomes" id="UP001054837"/>
    </source>
</evidence>
<dbReference type="EMBL" id="BPLQ01001296">
    <property type="protein sequence ID" value="GIX80460.1"/>
    <property type="molecule type" value="Genomic_DNA"/>
</dbReference>
<evidence type="ECO:0000313" key="1">
    <source>
        <dbReference type="EMBL" id="GIX80460.1"/>
    </source>
</evidence>
<accession>A0AAV4N7Z2</accession>
<dbReference type="Proteomes" id="UP001054837">
    <property type="component" value="Unassembled WGS sequence"/>
</dbReference>
<protein>
    <submittedName>
        <fullName evidence="1">Uncharacterized protein</fullName>
    </submittedName>
</protein>
<dbReference type="AlphaFoldDB" id="A0AAV4N7Z2"/>
<proteinExistence type="predicted"/>
<sequence>MDLLTEDLEEDLLTEKSIWCWGTSLEGMRSKLVKYEKKLRNAGNALVIQWEVRFLGTPANEEYEDLCVVDSRTLVILWATINTDLGVENYPARRRNAEWLH</sequence>
<keyword evidence="2" id="KW-1185">Reference proteome</keyword>
<reference evidence="1 2" key="1">
    <citation type="submission" date="2021-06" db="EMBL/GenBank/DDBJ databases">
        <title>Caerostris darwini draft genome.</title>
        <authorList>
            <person name="Kono N."/>
            <person name="Arakawa K."/>
        </authorList>
    </citation>
    <scope>NUCLEOTIDE SEQUENCE [LARGE SCALE GENOMIC DNA]</scope>
</reference>
<name>A0AAV4N7Z2_9ARAC</name>
<comment type="caution">
    <text evidence="1">The sequence shown here is derived from an EMBL/GenBank/DDBJ whole genome shotgun (WGS) entry which is preliminary data.</text>
</comment>